<organism evidence="5 7">
    <name type="scientific">Candidatus Colimorpha enterica</name>
    <dbReference type="NCBI Taxonomy" id="3083063"/>
    <lineage>
        <taxon>Bacteria</taxon>
        <taxon>Pseudomonadati</taxon>
        <taxon>Bacteroidota</taxon>
        <taxon>Bacteroidia</taxon>
        <taxon>Bacteroidales</taxon>
        <taxon>Candidatus Colimorpha</taxon>
    </lineage>
</organism>
<dbReference type="EMBL" id="JALEMU010000129">
    <property type="protein sequence ID" value="MCI5756213.1"/>
    <property type="molecule type" value="Genomic_DNA"/>
</dbReference>
<evidence type="ECO:0000313" key="6">
    <source>
        <dbReference type="EMBL" id="MCI5756213.1"/>
    </source>
</evidence>
<dbReference type="InterPro" id="IPR002173">
    <property type="entry name" value="Carboh/pur_kinase_PfkB_CS"/>
</dbReference>
<dbReference type="PROSITE" id="PS00583">
    <property type="entry name" value="PFKB_KINASES_1"/>
    <property type="match status" value="1"/>
</dbReference>
<dbReference type="SUPFAM" id="SSF53613">
    <property type="entry name" value="Ribokinase-like"/>
    <property type="match status" value="1"/>
</dbReference>
<evidence type="ECO:0000313" key="7">
    <source>
        <dbReference type="Proteomes" id="UP000017938"/>
    </source>
</evidence>
<comment type="caution">
    <text evidence="5">The sequence shown here is derived from an EMBL/GenBank/DDBJ whole genome shotgun (WGS) entry which is preliminary data.</text>
</comment>
<dbReference type="Gene3D" id="3.40.1190.20">
    <property type="match status" value="1"/>
</dbReference>
<comment type="similarity">
    <text evidence="1">Belongs to the carbohydrate kinase PfkB family.</text>
</comment>
<evidence type="ECO:0000259" key="4">
    <source>
        <dbReference type="Pfam" id="PF00294"/>
    </source>
</evidence>
<dbReference type="InterPro" id="IPR050306">
    <property type="entry name" value="PfkB_Carbo_kinase"/>
</dbReference>
<evidence type="ECO:0000256" key="2">
    <source>
        <dbReference type="ARBA" id="ARBA00022679"/>
    </source>
</evidence>
<keyword evidence="2" id="KW-0808">Transferase</keyword>
<proteinExistence type="inferred from homology"/>
<dbReference type="InterPro" id="IPR011611">
    <property type="entry name" value="PfkB_dom"/>
</dbReference>
<dbReference type="PANTHER" id="PTHR43085">
    <property type="entry name" value="HEXOKINASE FAMILY MEMBER"/>
    <property type="match status" value="1"/>
</dbReference>
<dbReference type="EMBL" id="CBFW010000062">
    <property type="protein sequence ID" value="CDC71157.1"/>
    <property type="molecule type" value="Genomic_DNA"/>
</dbReference>
<dbReference type="PANTHER" id="PTHR43085:SF57">
    <property type="entry name" value="CARBOHYDRATE KINASE PFKB DOMAIN-CONTAINING PROTEIN"/>
    <property type="match status" value="1"/>
</dbReference>
<keyword evidence="3 6" id="KW-0418">Kinase</keyword>
<dbReference type="Proteomes" id="UP000017938">
    <property type="component" value="Unassembled WGS sequence"/>
</dbReference>
<name>R6UK38_9BACT</name>
<evidence type="ECO:0000313" key="5">
    <source>
        <dbReference type="EMBL" id="CDC71157.1"/>
    </source>
</evidence>
<dbReference type="Proteomes" id="UP001139365">
    <property type="component" value="Unassembled WGS sequence"/>
</dbReference>
<protein>
    <submittedName>
        <fullName evidence="5">PfkB domain protein</fullName>
    </submittedName>
    <submittedName>
        <fullName evidence="6">PfkB family carbohydrate kinase</fullName>
    </submittedName>
</protein>
<dbReference type="STRING" id="1263015.BN580_00825"/>
<evidence type="ECO:0000313" key="8">
    <source>
        <dbReference type="Proteomes" id="UP001139365"/>
    </source>
</evidence>
<dbReference type="InterPro" id="IPR029056">
    <property type="entry name" value="Ribokinase-like"/>
</dbReference>
<feature type="domain" description="Carbohydrate kinase PfkB" evidence="4">
    <location>
        <begin position="19"/>
        <end position="283"/>
    </location>
</feature>
<dbReference type="Pfam" id="PF00294">
    <property type="entry name" value="PfkB"/>
    <property type="match status" value="1"/>
</dbReference>
<evidence type="ECO:0000256" key="1">
    <source>
        <dbReference type="ARBA" id="ARBA00010688"/>
    </source>
</evidence>
<dbReference type="GO" id="GO:0016301">
    <property type="term" value="F:kinase activity"/>
    <property type="evidence" value="ECO:0007669"/>
    <property type="project" value="UniProtKB-KW"/>
</dbReference>
<reference evidence="6 8" key="2">
    <citation type="submission" date="2022-03" db="EMBL/GenBank/DDBJ databases">
        <title>Metagenome-assembled genomes from swine fecal metagenomes.</title>
        <authorList>
            <person name="Holman D.B."/>
            <person name="Kommadath A."/>
        </authorList>
    </citation>
    <scope>NUCLEOTIDE SEQUENCE [LARGE SCALE GENOMIC DNA]</scope>
    <source>
        <strain evidence="6">SUG147</strain>
    </source>
</reference>
<reference evidence="5" key="1">
    <citation type="submission" date="2012-11" db="EMBL/GenBank/DDBJ databases">
        <title>Dependencies among metagenomic species, viruses, plasmids and units of genetic variation.</title>
        <authorList>
            <person name="Nielsen H.B."/>
            <person name="Almeida M."/>
            <person name="Juncker A.S."/>
            <person name="Rasmussen S."/>
            <person name="Li J."/>
            <person name="Sunagawa S."/>
            <person name="Plichta D."/>
            <person name="Gautier L."/>
            <person name="Le Chatelier E."/>
            <person name="Peletier E."/>
            <person name="Bonde I."/>
            <person name="Nielsen T."/>
            <person name="Manichanh C."/>
            <person name="Arumugam M."/>
            <person name="Batto J."/>
            <person name="Santos M.B.Q.D."/>
            <person name="Blom N."/>
            <person name="Borruel N."/>
            <person name="Burgdorf K.S."/>
            <person name="Boumezbeur F."/>
            <person name="Casellas F."/>
            <person name="Dore J."/>
            <person name="Guarner F."/>
            <person name="Hansen T."/>
            <person name="Hildebrand F."/>
            <person name="Kaas R.S."/>
            <person name="Kennedy S."/>
            <person name="Kristiansen K."/>
            <person name="Kultima J.R."/>
            <person name="Leonard P."/>
            <person name="Levenez F."/>
            <person name="Lund O."/>
            <person name="Moumen B."/>
            <person name="Le Paslier D."/>
            <person name="Pons N."/>
            <person name="Pedersen O."/>
            <person name="Prifti E."/>
            <person name="Qin J."/>
            <person name="Raes J."/>
            <person name="Tap J."/>
            <person name="Tims S."/>
            <person name="Ussery D.W."/>
            <person name="Yamada T."/>
            <person name="MetaHit consortium"/>
            <person name="Renault P."/>
            <person name="Sicheritz-Ponten T."/>
            <person name="Bork P."/>
            <person name="Wang J."/>
            <person name="Brunak S."/>
            <person name="Ehrlich S.D."/>
        </authorList>
    </citation>
    <scope>NUCLEOTIDE SEQUENCE [LARGE SCALE GENOMIC DNA]</scope>
</reference>
<accession>R6UK38</accession>
<sequence>MKALVYGETIWDVYPDGEVIGGAPFNFSAHLAHLGNEVRLITAVGNDSLGDRAFEQMKYHRIDTSFVQRNSYPTGRCDVTLDENGIPHYDIVKDVSYDHIAVDDALIQAIKDYAPDVFYFNSLIQRSAESRAGLLKILDRCRFRQVFCDINIREGCFDRFSLAVCMERSTILKVSSEESHWLYDIGLLKACEINFPRSAAKQYPSLDLIIYTLGKDGSQIYDTRTKMTYLSGKPESVPVVSTVGAGDCYGATFIDSYMRGDSLRDSMERATERSNLVVSRKEAVPF</sequence>
<gene>
    <name evidence="5" type="ORF">BN580_00825</name>
    <name evidence="6" type="ORF">MR241_07975</name>
</gene>
<dbReference type="AlphaFoldDB" id="R6UK38"/>
<evidence type="ECO:0000256" key="3">
    <source>
        <dbReference type="ARBA" id="ARBA00022777"/>
    </source>
</evidence>